<comment type="caution">
    <text evidence="2">The sequence shown here is derived from an EMBL/GenBank/DDBJ whole genome shotgun (WGS) entry which is preliminary data.</text>
</comment>
<evidence type="ECO:0000256" key="1">
    <source>
        <dbReference type="SAM" id="SignalP"/>
    </source>
</evidence>
<evidence type="ECO:0000313" key="3">
    <source>
        <dbReference type="Proteomes" id="UP001221898"/>
    </source>
</evidence>
<name>A0AAD7RLS9_9TELE</name>
<accession>A0AAD7RLS9</accession>
<feature type="signal peptide" evidence="1">
    <location>
        <begin position="1"/>
        <end position="33"/>
    </location>
</feature>
<gene>
    <name evidence="2" type="ORF">AAFF_G00168650</name>
</gene>
<evidence type="ECO:0000313" key="2">
    <source>
        <dbReference type="EMBL" id="KAJ8386633.1"/>
    </source>
</evidence>
<keyword evidence="3" id="KW-1185">Reference proteome</keyword>
<organism evidence="2 3">
    <name type="scientific">Aldrovandia affinis</name>
    <dbReference type="NCBI Taxonomy" id="143900"/>
    <lineage>
        <taxon>Eukaryota</taxon>
        <taxon>Metazoa</taxon>
        <taxon>Chordata</taxon>
        <taxon>Craniata</taxon>
        <taxon>Vertebrata</taxon>
        <taxon>Euteleostomi</taxon>
        <taxon>Actinopterygii</taxon>
        <taxon>Neopterygii</taxon>
        <taxon>Teleostei</taxon>
        <taxon>Notacanthiformes</taxon>
        <taxon>Halosauridae</taxon>
        <taxon>Aldrovandia</taxon>
    </lineage>
</organism>
<dbReference type="Proteomes" id="UP001221898">
    <property type="component" value="Unassembled WGS sequence"/>
</dbReference>
<feature type="chain" id="PRO_5041913675" evidence="1">
    <location>
        <begin position="34"/>
        <end position="143"/>
    </location>
</feature>
<sequence>MAAPMPAASRLRSIPFLFVVVLFVSYCLTTANASKVYARQTLLDIGFSASTPVQHYHDWSPHGVLRQQLPRAIWATCPSCSRKKRARRRSRRAGVSVRLKRQTRDRLWSALHTLPTEAGCFVRLSCLRPVLPASSTHLPAFAR</sequence>
<reference evidence="2" key="1">
    <citation type="journal article" date="2023" name="Science">
        <title>Genome structures resolve the early diversification of teleost fishes.</title>
        <authorList>
            <person name="Parey E."/>
            <person name="Louis A."/>
            <person name="Montfort J."/>
            <person name="Bouchez O."/>
            <person name="Roques C."/>
            <person name="Iampietro C."/>
            <person name="Lluch J."/>
            <person name="Castinel A."/>
            <person name="Donnadieu C."/>
            <person name="Desvignes T."/>
            <person name="Floi Bucao C."/>
            <person name="Jouanno E."/>
            <person name="Wen M."/>
            <person name="Mejri S."/>
            <person name="Dirks R."/>
            <person name="Jansen H."/>
            <person name="Henkel C."/>
            <person name="Chen W.J."/>
            <person name="Zahm M."/>
            <person name="Cabau C."/>
            <person name="Klopp C."/>
            <person name="Thompson A.W."/>
            <person name="Robinson-Rechavi M."/>
            <person name="Braasch I."/>
            <person name="Lecointre G."/>
            <person name="Bobe J."/>
            <person name="Postlethwait J.H."/>
            <person name="Berthelot C."/>
            <person name="Roest Crollius H."/>
            <person name="Guiguen Y."/>
        </authorList>
    </citation>
    <scope>NUCLEOTIDE SEQUENCE</scope>
    <source>
        <strain evidence="2">NC1722</strain>
    </source>
</reference>
<protein>
    <submittedName>
        <fullName evidence="2">Uncharacterized protein</fullName>
    </submittedName>
</protein>
<dbReference type="EMBL" id="JAINUG010000225">
    <property type="protein sequence ID" value="KAJ8386633.1"/>
    <property type="molecule type" value="Genomic_DNA"/>
</dbReference>
<dbReference type="AlphaFoldDB" id="A0AAD7RLS9"/>
<proteinExistence type="predicted"/>
<keyword evidence="1" id="KW-0732">Signal</keyword>